<proteinExistence type="predicted"/>
<name>Q2HSC9_MEDTR</name>
<accession>Q2HSC9</accession>
<dbReference type="EMBL" id="AC151598">
    <property type="protein sequence ID" value="ABD32944.2"/>
    <property type="molecule type" value="Genomic_DNA"/>
</dbReference>
<evidence type="ECO:0000313" key="1">
    <source>
        <dbReference type="EMBL" id="ABD32944.2"/>
    </source>
</evidence>
<dbReference type="AlphaFoldDB" id="Q2HSC9"/>
<protein>
    <submittedName>
        <fullName evidence="1">Uncharacterized protein</fullName>
    </submittedName>
</protein>
<gene>
    <name evidence="1" type="ORF">MtrDRAFT_AC151598g53v2</name>
</gene>
<organism evidence="1">
    <name type="scientific">Medicago truncatula</name>
    <name type="common">Barrel medic</name>
    <name type="synonym">Medicago tribuloides</name>
    <dbReference type="NCBI Taxonomy" id="3880"/>
    <lineage>
        <taxon>Eukaryota</taxon>
        <taxon>Viridiplantae</taxon>
        <taxon>Streptophyta</taxon>
        <taxon>Embryophyta</taxon>
        <taxon>Tracheophyta</taxon>
        <taxon>Spermatophyta</taxon>
        <taxon>Magnoliopsida</taxon>
        <taxon>eudicotyledons</taxon>
        <taxon>Gunneridae</taxon>
        <taxon>Pentapetalae</taxon>
        <taxon>rosids</taxon>
        <taxon>fabids</taxon>
        <taxon>Fabales</taxon>
        <taxon>Fabaceae</taxon>
        <taxon>Papilionoideae</taxon>
        <taxon>50 kb inversion clade</taxon>
        <taxon>NPAAA clade</taxon>
        <taxon>Hologalegina</taxon>
        <taxon>IRL clade</taxon>
        <taxon>Trifolieae</taxon>
        <taxon>Medicago</taxon>
    </lineage>
</organism>
<sequence>MKRWKNQFSEKKLVVYNVGQQMPAYYTRPLTAAYEVIKTMKMGKETT</sequence>
<reference evidence="1" key="1">
    <citation type="submission" date="2005-01" db="EMBL/GenBank/DDBJ databases">
        <authorList>
            <person name="Town C.D."/>
        </authorList>
    </citation>
    <scope>NUCLEOTIDE SEQUENCE</scope>
</reference>
<reference evidence="1" key="2">
    <citation type="submission" date="2007-03" db="EMBL/GenBank/DDBJ databases">
        <authorList>
            <consortium name="The International Medicago Genome Annotation Group"/>
        </authorList>
    </citation>
    <scope>NUCLEOTIDE SEQUENCE</scope>
</reference>